<dbReference type="PANTHER" id="PTHR24148:SF64">
    <property type="entry name" value="HETEROKARYON INCOMPATIBILITY DOMAIN-CONTAINING PROTEIN"/>
    <property type="match status" value="1"/>
</dbReference>
<evidence type="ECO:0000313" key="1">
    <source>
        <dbReference type="EMBL" id="CAI6094323.1"/>
    </source>
</evidence>
<organism evidence="1 2">
    <name type="scientific">Clonostachys chloroleuca</name>
    <dbReference type="NCBI Taxonomy" id="1926264"/>
    <lineage>
        <taxon>Eukaryota</taxon>
        <taxon>Fungi</taxon>
        <taxon>Dikarya</taxon>
        <taxon>Ascomycota</taxon>
        <taxon>Pezizomycotina</taxon>
        <taxon>Sordariomycetes</taxon>
        <taxon>Hypocreomycetidae</taxon>
        <taxon>Hypocreales</taxon>
        <taxon>Bionectriaceae</taxon>
        <taxon>Clonostachys</taxon>
    </lineage>
</organism>
<dbReference type="AlphaFoldDB" id="A0AA35Q3B4"/>
<dbReference type="EMBL" id="CABFNP030001250">
    <property type="protein sequence ID" value="CAI6094323.1"/>
    <property type="molecule type" value="Genomic_DNA"/>
</dbReference>
<evidence type="ECO:0000313" key="2">
    <source>
        <dbReference type="Proteomes" id="UP001160390"/>
    </source>
</evidence>
<proteinExistence type="predicted"/>
<keyword evidence="2" id="KW-1185">Reference proteome</keyword>
<accession>A0AA35Q3B4</accession>
<evidence type="ECO:0008006" key="3">
    <source>
        <dbReference type="Google" id="ProtNLM"/>
    </source>
</evidence>
<dbReference type="PANTHER" id="PTHR24148">
    <property type="entry name" value="ANKYRIN REPEAT DOMAIN-CONTAINING PROTEIN 39 HOMOLOG-RELATED"/>
    <property type="match status" value="1"/>
</dbReference>
<comment type="caution">
    <text evidence="1">The sequence shown here is derived from an EMBL/GenBank/DDBJ whole genome shotgun (WGS) entry which is preliminary data.</text>
</comment>
<gene>
    <name evidence="1" type="ORF">CCHLO57077_00012408</name>
</gene>
<sequence length="446" mass="51706">SLQLHFRLIELHPGKFGDDIKFSIFHESLVPSQKPQRPSWVYQETRNRIYFYYENDEVDWASQWAHPDPAFDLSPYQISQQRNPTAFEALSYTWRTGTESRTALVVPRFLDPPPEPVKTISIGPREQPRLTGVVTEHHCRTIRRRGAQETRSVWAVQEIQLAKDAVLLCGHDEVAWVEFCRAILALWGKLSLDLAISRRRLGSIEKLVNPITSTNTIHHILHRIDDRGCSNKRHSVYGVMGLFSETFRARIQPQYLFGVGEVYRDFVCSHIQHVKRLELLRGCQLEGRTVDAPSWVPDFSISKFTVKSVDWQFASGYSACEVSFADKRRMVVGRIYCGEVGISRWIPNHRSQRCQGITLQDSFKAVREISEWIKLRASADSMSWHAFARTITGNYLKYRFPKNTVEPLQEWESYLESSSMFNSSSDLPDIKEETFSFHKNFLLHYS</sequence>
<protein>
    <recommendedName>
        <fullName evidence="3">WW domain-containing protein</fullName>
    </recommendedName>
</protein>
<name>A0AA35Q3B4_9HYPO</name>
<dbReference type="InterPro" id="IPR052895">
    <property type="entry name" value="HetReg/Transcr_Mod"/>
</dbReference>
<dbReference type="Proteomes" id="UP001160390">
    <property type="component" value="Unassembled WGS sequence"/>
</dbReference>
<reference evidence="1" key="1">
    <citation type="submission" date="2023-01" db="EMBL/GenBank/DDBJ databases">
        <authorList>
            <person name="Piombo E."/>
        </authorList>
    </citation>
    <scope>NUCLEOTIDE SEQUENCE</scope>
</reference>
<feature type="non-terminal residue" evidence="1">
    <location>
        <position position="1"/>
    </location>
</feature>